<dbReference type="PROSITE" id="PS50097">
    <property type="entry name" value="BTB"/>
    <property type="match status" value="1"/>
</dbReference>
<dbReference type="InterPro" id="IPR011333">
    <property type="entry name" value="SKP1/BTB/POZ_sf"/>
</dbReference>
<dbReference type="Proteomes" id="UP000800235">
    <property type="component" value="Unassembled WGS sequence"/>
</dbReference>
<keyword evidence="4" id="KW-1185">Reference proteome</keyword>
<feature type="compositionally biased region" description="Basic and acidic residues" evidence="1">
    <location>
        <begin position="502"/>
        <end position="528"/>
    </location>
</feature>
<gene>
    <name evidence="3" type="ORF">EJ08DRAFT_676261</name>
</gene>
<organism evidence="3 4">
    <name type="scientific">Tothia fuscella</name>
    <dbReference type="NCBI Taxonomy" id="1048955"/>
    <lineage>
        <taxon>Eukaryota</taxon>
        <taxon>Fungi</taxon>
        <taxon>Dikarya</taxon>
        <taxon>Ascomycota</taxon>
        <taxon>Pezizomycotina</taxon>
        <taxon>Dothideomycetes</taxon>
        <taxon>Pleosporomycetidae</taxon>
        <taxon>Venturiales</taxon>
        <taxon>Cylindrosympodiaceae</taxon>
        <taxon>Tothia</taxon>
    </lineage>
</organism>
<dbReference type="Gene3D" id="3.30.710.10">
    <property type="entry name" value="Potassium Channel Kv1.1, Chain A"/>
    <property type="match status" value="1"/>
</dbReference>
<feature type="region of interest" description="Disordered" evidence="1">
    <location>
        <begin position="502"/>
        <end position="546"/>
    </location>
</feature>
<dbReference type="EMBL" id="MU007017">
    <property type="protein sequence ID" value="KAF2434357.1"/>
    <property type="molecule type" value="Genomic_DNA"/>
</dbReference>
<proteinExistence type="predicted"/>
<evidence type="ECO:0000259" key="2">
    <source>
        <dbReference type="PROSITE" id="PS50097"/>
    </source>
</evidence>
<comment type="caution">
    <text evidence="3">The sequence shown here is derived from an EMBL/GenBank/DDBJ whole genome shotgun (WGS) entry which is preliminary data.</text>
</comment>
<protein>
    <recommendedName>
        <fullName evidence="2">BTB domain-containing protein</fullName>
    </recommendedName>
</protein>
<feature type="region of interest" description="Disordered" evidence="1">
    <location>
        <begin position="1"/>
        <end position="44"/>
    </location>
</feature>
<evidence type="ECO:0000313" key="3">
    <source>
        <dbReference type="EMBL" id="KAF2434357.1"/>
    </source>
</evidence>
<dbReference type="InterPro" id="IPR000210">
    <property type="entry name" value="BTB/POZ_dom"/>
</dbReference>
<feature type="compositionally biased region" description="Basic and acidic residues" evidence="1">
    <location>
        <begin position="1"/>
        <end position="19"/>
    </location>
</feature>
<evidence type="ECO:0000256" key="1">
    <source>
        <dbReference type="SAM" id="MobiDB-lite"/>
    </source>
</evidence>
<name>A0A9P4NZ92_9PEZI</name>
<dbReference type="AlphaFoldDB" id="A0A9P4NZ92"/>
<dbReference type="OrthoDB" id="194443at2759"/>
<accession>A0A9P4NZ92</accession>
<reference evidence="3" key="1">
    <citation type="journal article" date="2020" name="Stud. Mycol.">
        <title>101 Dothideomycetes genomes: a test case for predicting lifestyles and emergence of pathogens.</title>
        <authorList>
            <person name="Haridas S."/>
            <person name="Albert R."/>
            <person name="Binder M."/>
            <person name="Bloem J."/>
            <person name="Labutti K."/>
            <person name="Salamov A."/>
            <person name="Andreopoulos B."/>
            <person name="Baker S."/>
            <person name="Barry K."/>
            <person name="Bills G."/>
            <person name="Bluhm B."/>
            <person name="Cannon C."/>
            <person name="Castanera R."/>
            <person name="Culley D."/>
            <person name="Daum C."/>
            <person name="Ezra D."/>
            <person name="Gonzalez J."/>
            <person name="Henrissat B."/>
            <person name="Kuo A."/>
            <person name="Liang C."/>
            <person name="Lipzen A."/>
            <person name="Lutzoni F."/>
            <person name="Magnuson J."/>
            <person name="Mondo S."/>
            <person name="Nolan M."/>
            <person name="Ohm R."/>
            <person name="Pangilinan J."/>
            <person name="Park H.-J."/>
            <person name="Ramirez L."/>
            <person name="Alfaro M."/>
            <person name="Sun H."/>
            <person name="Tritt A."/>
            <person name="Yoshinaga Y."/>
            <person name="Zwiers L.-H."/>
            <person name="Turgeon B."/>
            <person name="Goodwin S."/>
            <person name="Spatafora J."/>
            <person name="Crous P."/>
            <person name="Grigoriev I."/>
        </authorList>
    </citation>
    <scope>NUCLEOTIDE SEQUENCE</scope>
    <source>
        <strain evidence="3">CBS 130266</strain>
    </source>
</reference>
<feature type="domain" description="BTB" evidence="2">
    <location>
        <begin position="308"/>
        <end position="378"/>
    </location>
</feature>
<evidence type="ECO:0000313" key="4">
    <source>
        <dbReference type="Proteomes" id="UP000800235"/>
    </source>
</evidence>
<sequence length="546" mass="63625">MPAIKRERQNVSIKLERVDSSPYSRPSRPHARRPGDTPSKREPGIVHIKRVSGNVVIRQERGAVIKIRRRRYQQEHFIKREQLALIKRGRSEVVDERAFPDQSGPPPSFENGTLHNEFTTIIIGEAHFLIYTDLLTYHSNSFRGFIRADDRSPVLELDEDLPITAQDFALFVDWLMCRQIRSAPDEAEVQLVVEWEIYVFRLYAVALEFDVLALQNALFDKYEKTFGFDMAPHHDMVIEACKRLPTTSQICRFMVDMYVDRWNGVRGADDLPTQFVAAVAIGLAQRIHAGQAYVPCFCRTGTLRHDFTSVKIGVGEKEQSSQVYTDFLIYHSTFFRELINSQERKKTVVEFRDNINFEPDHFPPFIDWLLTQKLRQRPDGHEAEDAEPYEGELYLVRLYAIASRCNIPLLRKAVMNHWIDSMLAGGFPWYQTIIDAFGRLDPSSPMCQFLRDGFIENYNGSADESAEVLNNKLPYAFLVPLVKALDEDEEKICKHERRDRLRREQEENDIRNRLAKERMMQERQRTEESAEEEEEDGKEIIQQAYQ</sequence>
<feature type="compositionally biased region" description="Basic and acidic residues" evidence="1">
    <location>
        <begin position="33"/>
        <end position="44"/>
    </location>
</feature>